<evidence type="ECO:0000313" key="1">
    <source>
        <dbReference type="EMBL" id="KAF6026595.1"/>
    </source>
</evidence>
<accession>A0A7J7JKE5</accession>
<gene>
    <name evidence="1" type="ORF">EB796_015098</name>
</gene>
<protein>
    <submittedName>
        <fullName evidence="1">CARF</fullName>
    </submittedName>
</protein>
<dbReference type="AlphaFoldDB" id="A0A7J7JKE5"/>
<proteinExistence type="predicted"/>
<dbReference type="EMBL" id="VXIV02002243">
    <property type="protein sequence ID" value="KAF6026595.1"/>
    <property type="molecule type" value="Genomic_DNA"/>
</dbReference>
<sequence length="520" mass="57559">MNAGLNQDANVIYADNTINTDNSTPQPINIERGNVILATNGSCQEGVELVEISELNSNQGDKVWQIVPSNLNITANSVVIVGDPNQHITNATLADAPHWATLIQDCEKVGHYYRGWVHTEQELDVILTLHKQQTHSFWGTRQSPAGNRPTARMMWKSQYVPFDGVPFINCGSRATVMECQYGPRRKGSKADGTGEGTGEDYKHACPARIYVKKVRKFPNCSVPTDVNRKVLKQLMDRAFQVLREQGFSEGGEERHYLQLPTTAAHEYHTADSTLTKRPLITRTYNVSPPERGNTRLAPPVANKIRDIVSSGIHHVTTVRKILSNEEPPVRHDLSFFPTVSDLKNHIHTALRDIDSGVLPLKEGNVDTLALEQDRVWTEDWASHVSPHLETVTVTLAHEGQESGHMISRVRTQLSDGSIHISSALTPETAALLARLNSNMLHNSIQDTGERVVEVAIEKLEDGAVEETPQQISDGCVAHISPTEFSKMEEVHEPALPTEGVQLDLGLHYPPQVSEVSLEGD</sequence>
<dbReference type="GO" id="GO:0000981">
    <property type="term" value="F:DNA-binding transcription factor activity, RNA polymerase II-specific"/>
    <property type="evidence" value="ECO:0007669"/>
    <property type="project" value="TreeGrafter"/>
</dbReference>
<reference evidence="1" key="1">
    <citation type="submission" date="2020-06" db="EMBL/GenBank/DDBJ databases">
        <title>Draft genome of Bugula neritina, a colonial animal packing powerful symbionts and potential medicines.</title>
        <authorList>
            <person name="Rayko M."/>
        </authorList>
    </citation>
    <scope>NUCLEOTIDE SEQUENCE [LARGE SCALE GENOMIC DNA]</scope>
    <source>
        <strain evidence="1">Kwan_BN1</strain>
    </source>
</reference>
<dbReference type="InterPro" id="IPR029309">
    <property type="entry name" value="CaRF"/>
</dbReference>
<evidence type="ECO:0000313" key="2">
    <source>
        <dbReference type="Proteomes" id="UP000593567"/>
    </source>
</evidence>
<dbReference type="PANTHER" id="PTHR14694:SF1">
    <property type="entry name" value="CALCIUM-RESPONSIVE TRANSCRIPTION FACTOR"/>
    <property type="match status" value="1"/>
</dbReference>
<dbReference type="OrthoDB" id="2668416at2759"/>
<dbReference type="Proteomes" id="UP000593567">
    <property type="component" value="Unassembled WGS sequence"/>
</dbReference>
<dbReference type="GO" id="GO:0005634">
    <property type="term" value="C:nucleus"/>
    <property type="evidence" value="ECO:0007669"/>
    <property type="project" value="TreeGrafter"/>
</dbReference>
<organism evidence="1 2">
    <name type="scientific">Bugula neritina</name>
    <name type="common">Brown bryozoan</name>
    <name type="synonym">Sertularia neritina</name>
    <dbReference type="NCBI Taxonomy" id="10212"/>
    <lineage>
        <taxon>Eukaryota</taxon>
        <taxon>Metazoa</taxon>
        <taxon>Spiralia</taxon>
        <taxon>Lophotrochozoa</taxon>
        <taxon>Bryozoa</taxon>
        <taxon>Gymnolaemata</taxon>
        <taxon>Cheilostomatida</taxon>
        <taxon>Flustrina</taxon>
        <taxon>Buguloidea</taxon>
        <taxon>Bugulidae</taxon>
        <taxon>Bugula</taxon>
    </lineage>
</organism>
<dbReference type="PANTHER" id="PTHR14694">
    <property type="entry name" value="CALCIUM-RESPONSIVE TRANSCRIPTION FACTOR"/>
    <property type="match status" value="1"/>
</dbReference>
<comment type="caution">
    <text evidence="1">The sequence shown here is derived from an EMBL/GenBank/DDBJ whole genome shotgun (WGS) entry which is preliminary data.</text>
</comment>
<dbReference type="GO" id="GO:0000978">
    <property type="term" value="F:RNA polymerase II cis-regulatory region sequence-specific DNA binding"/>
    <property type="evidence" value="ECO:0007669"/>
    <property type="project" value="TreeGrafter"/>
</dbReference>
<dbReference type="Pfam" id="PF15299">
    <property type="entry name" value="ALS2CR8"/>
    <property type="match status" value="1"/>
</dbReference>
<keyword evidence="2" id="KW-1185">Reference proteome</keyword>
<name>A0A7J7JKE5_BUGNE</name>